<name>A0A1G6J2X9_9BURK</name>
<dbReference type="Proteomes" id="UP000198781">
    <property type="component" value="Unassembled WGS sequence"/>
</dbReference>
<organism evidence="2 3">
    <name type="scientific">Paracidovorax valerianellae</name>
    <dbReference type="NCBI Taxonomy" id="187868"/>
    <lineage>
        <taxon>Bacteria</taxon>
        <taxon>Pseudomonadati</taxon>
        <taxon>Pseudomonadota</taxon>
        <taxon>Betaproteobacteria</taxon>
        <taxon>Burkholderiales</taxon>
        <taxon>Comamonadaceae</taxon>
        <taxon>Paracidovorax</taxon>
    </lineage>
</organism>
<sequence length="61" mass="6690">MVTQLDSPDGKPRKDPDRPSPTLVETDPAMQRMPPSQPAPPKDPDQSSDQAVEPGRTRPKD</sequence>
<evidence type="ECO:0000256" key="1">
    <source>
        <dbReference type="SAM" id="MobiDB-lite"/>
    </source>
</evidence>
<evidence type="ECO:0000313" key="2">
    <source>
        <dbReference type="EMBL" id="SDC13009.1"/>
    </source>
</evidence>
<protein>
    <submittedName>
        <fullName evidence="2">Uncharacterized protein</fullName>
    </submittedName>
</protein>
<feature type="compositionally biased region" description="Basic and acidic residues" evidence="1">
    <location>
        <begin position="8"/>
        <end position="18"/>
    </location>
</feature>
<gene>
    <name evidence="2" type="ORF">SAMN05192589_101303</name>
</gene>
<proteinExistence type="predicted"/>
<evidence type="ECO:0000313" key="3">
    <source>
        <dbReference type="Proteomes" id="UP000198781"/>
    </source>
</evidence>
<feature type="region of interest" description="Disordered" evidence="1">
    <location>
        <begin position="1"/>
        <end position="61"/>
    </location>
</feature>
<dbReference type="RefSeq" id="WP_092739597.1">
    <property type="nucleotide sequence ID" value="NZ_FMZC01000001.1"/>
</dbReference>
<dbReference type="STRING" id="187868.SAMN05192589_101303"/>
<dbReference type="EMBL" id="FMZC01000001">
    <property type="protein sequence ID" value="SDC13009.1"/>
    <property type="molecule type" value="Genomic_DNA"/>
</dbReference>
<accession>A0A1G6J2X9</accession>
<reference evidence="2 3" key="1">
    <citation type="submission" date="2016-10" db="EMBL/GenBank/DDBJ databases">
        <authorList>
            <person name="de Groot N.N."/>
        </authorList>
    </citation>
    <scope>NUCLEOTIDE SEQUENCE [LARGE SCALE GENOMIC DNA]</scope>
    <source>
        <strain evidence="2 3">DSM 16619</strain>
    </source>
</reference>
<dbReference type="AlphaFoldDB" id="A0A1G6J2X9"/>
<keyword evidence="3" id="KW-1185">Reference proteome</keyword>